<evidence type="ECO:0000313" key="1">
    <source>
        <dbReference type="EMBL" id="GBP96759.1"/>
    </source>
</evidence>
<dbReference type="AlphaFoldDB" id="A0A4C2AC41"/>
<accession>A0A4C2AC41</accession>
<comment type="caution">
    <text evidence="1">The sequence shown here is derived from an EMBL/GenBank/DDBJ whole genome shotgun (WGS) entry which is preliminary data.</text>
</comment>
<gene>
    <name evidence="1" type="ORF">EVAR_68206_1</name>
</gene>
<dbReference type="EMBL" id="BGZK01002831">
    <property type="protein sequence ID" value="GBP96759.1"/>
    <property type="molecule type" value="Genomic_DNA"/>
</dbReference>
<protein>
    <submittedName>
        <fullName evidence="1">Uncharacterized protein</fullName>
    </submittedName>
</protein>
<proteinExistence type="predicted"/>
<sequence>MGWPYREDTVTDYNVIVTEFVIDEDNENEITMEEKAGEAAGYDRVSSEMLRSGKEWQVCSTSSLISSGKATGYLMVDAKPLLYPSIKAKAHGRFAQITAL</sequence>
<name>A0A4C2AC41_EUMVA</name>
<dbReference type="OrthoDB" id="7359738at2759"/>
<keyword evidence="2" id="KW-1185">Reference proteome</keyword>
<reference evidence="1 2" key="1">
    <citation type="journal article" date="2019" name="Commun. Biol.">
        <title>The bagworm genome reveals a unique fibroin gene that provides high tensile strength.</title>
        <authorList>
            <person name="Kono N."/>
            <person name="Nakamura H."/>
            <person name="Ohtoshi R."/>
            <person name="Tomita M."/>
            <person name="Numata K."/>
            <person name="Arakawa K."/>
        </authorList>
    </citation>
    <scope>NUCLEOTIDE SEQUENCE [LARGE SCALE GENOMIC DNA]</scope>
</reference>
<evidence type="ECO:0000313" key="2">
    <source>
        <dbReference type="Proteomes" id="UP000299102"/>
    </source>
</evidence>
<organism evidence="1 2">
    <name type="scientific">Eumeta variegata</name>
    <name type="common">Bagworm moth</name>
    <name type="synonym">Eumeta japonica</name>
    <dbReference type="NCBI Taxonomy" id="151549"/>
    <lineage>
        <taxon>Eukaryota</taxon>
        <taxon>Metazoa</taxon>
        <taxon>Ecdysozoa</taxon>
        <taxon>Arthropoda</taxon>
        <taxon>Hexapoda</taxon>
        <taxon>Insecta</taxon>
        <taxon>Pterygota</taxon>
        <taxon>Neoptera</taxon>
        <taxon>Endopterygota</taxon>
        <taxon>Lepidoptera</taxon>
        <taxon>Glossata</taxon>
        <taxon>Ditrysia</taxon>
        <taxon>Tineoidea</taxon>
        <taxon>Psychidae</taxon>
        <taxon>Oiketicinae</taxon>
        <taxon>Eumeta</taxon>
    </lineage>
</organism>
<dbReference type="Proteomes" id="UP000299102">
    <property type="component" value="Unassembled WGS sequence"/>
</dbReference>